<dbReference type="EMBL" id="JAVRJZ010000016">
    <property type="protein sequence ID" value="KAK2710522.1"/>
    <property type="molecule type" value="Genomic_DNA"/>
</dbReference>
<dbReference type="PANTHER" id="PTHR22426">
    <property type="entry name" value="ARGININE_SERINE-RICH COILED-COIL PROTEIN 2"/>
    <property type="match status" value="1"/>
</dbReference>
<comment type="caution">
    <text evidence="3">The sequence shown here is derived from an EMBL/GenBank/DDBJ whole genome shotgun (WGS) entry which is preliminary data.</text>
</comment>
<evidence type="ECO:0000256" key="1">
    <source>
        <dbReference type="SAM" id="MobiDB-lite"/>
    </source>
</evidence>
<dbReference type="EMBL" id="JAVRJZ010000016">
    <property type="protein sequence ID" value="KAK2710521.1"/>
    <property type="molecule type" value="Genomic_DNA"/>
</dbReference>
<dbReference type="InterPro" id="IPR028124">
    <property type="entry name" value="SMAP_dom"/>
</dbReference>
<name>A0AA88HSN2_ARTSF</name>
<feature type="region of interest" description="Disordered" evidence="1">
    <location>
        <begin position="152"/>
        <end position="173"/>
    </location>
</feature>
<reference evidence="3" key="1">
    <citation type="submission" date="2023-07" db="EMBL/GenBank/DDBJ databases">
        <title>Chromosome-level genome assembly of Artemia franciscana.</title>
        <authorList>
            <person name="Jo E."/>
        </authorList>
    </citation>
    <scope>NUCLEOTIDE SEQUENCE</scope>
    <source>
        <tissue evidence="3">Whole body</tissue>
    </source>
</reference>
<feature type="compositionally biased region" description="Low complexity" evidence="1">
    <location>
        <begin position="67"/>
        <end position="78"/>
    </location>
</feature>
<feature type="compositionally biased region" description="Polar residues" evidence="1">
    <location>
        <begin position="160"/>
        <end position="170"/>
    </location>
</feature>
<feature type="region of interest" description="Disordered" evidence="1">
    <location>
        <begin position="1"/>
        <end position="133"/>
    </location>
</feature>
<organism evidence="3 4">
    <name type="scientific">Artemia franciscana</name>
    <name type="common">Brine shrimp</name>
    <name type="synonym">Artemia sanfranciscana</name>
    <dbReference type="NCBI Taxonomy" id="6661"/>
    <lineage>
        <taxon>Eukaryota</taxon>
        <taxon>Metazoa</taxon>
        <taxon>Ecdysozoa</taxon>
        <taxon>Arthropoda</taxon>
        <taxon>Crustacea</taxon>
        <taxon>Branchiopoda</taxon>
        <taxon>Anostraca</taxon>
        <taxon>Artemiidae</taxon>
        <taxon>Artemia</taxon>
    </lineage>
</organism>
<feature type="compositionally biased region" description="Basic residues" evidence="1">
    <location>
        <begin position="45"/>
        <end position="66"/>
    </location>
</feature>
<gene>
    <name evidence="3" type="ORF">QYM36_011900</name>
</gene>
<accession>A0AA88HSN2</accession>
<feature type="compositionally biased region" description="Basic and acidic residues" evidence="1">
    <location>
        <begin position="86"/>
        <end position="124"/>
    </location>
</feature>
<feature type="compositionally biased region" description="Basic and acidic residues" evidence="1">
    <location>
        <begin position="1"/>
        <end position="44"/>
    </location>
</feature>
<evidence type="ECO:0000313" key="4">
    <source>
        <dbReference type="Proteomes" id="UP001187531"/>
    </source>
</evidence>
<evidence type="ECO:0000313" key="3">
    <source>
        <dbReference type="EMBL" id="KAK2710522.1"/>
    </source>
</evidence>
<dbReference type="PANTHER" id="PTHR22426:SF2">
    <property type="entry name" value="ARGININE_SERINE-RICH COILED-COIL PROTEIN 2"/>
    <property type="match status" value="1"/>
</dbReference>
<dbReference type="AlphaFoldDB" id="A0AA88HSN2"/>
<proteinExistence type="predicted"/>
<dbReference type="Pfam" id="PF15477">
    <property type="entry name" value="SMAP"/>
    <property type="match status" value="1"/>
</dbReference>
<dbReference type="EMBL" id="JAVRJZ010000016">
    <property type="protein sequence ID" value="KAK2710524.1"/>
    <property type="molecule type" value="Genomic_DNA"/>
</dbReference>
<dbReference type="Proteomes" id="UP001187531">
    <property type="component" value="Unassembled WGS sequence"/>
</dbReference>
<protein>
    <recommendedName>
        <fullName evidence="2">Small acidic protein-like domain-containing protein</fullName>
    </recommendedName>
</protein>
<evidence type="ECO:0000259" key="2">
    <source>
        <dbReference type="Pfam" id="PF15477"/>
    </source>
</evidence>
<keyword evidence="4" id="KW-1185">Reference proteome</keyword>
<sequence length="262" mass="29839">MERDGRYRVAEARASEERKADRGGYRSERAKYRDRSDRRDDSDRRRSRSRSPRRRSRSRSPRRRSRSPIPQRRSGSPRYKGSHSGSFDRSRKSHYSESRHERRDYYDDRPRTKEAPKDNSDREPNLNGVPSAVAPQAVARIQAQLAKRRALWQNKDKQGDTSTAITESQHAATSSTAGTATVWKAAAFKEDQDGKMTAKFKRLMGMKGNEDLKAPPVAQDVLKKQDDLFTNLDMQYERARAATHTAKGMGLGFGSLGPSVPR</sequence>
<feature type="domain" description="Small acidic protein-like" evidence="2">
    <location>
        <begin position="183"/>
        <end position="252"/>
    </location>
</feature>